<accession>A0A9P0NL68</accession>
<dbReference type="SMART" id="SM00352">
    <property type="entry name" value="POU"/>
    <property type="match status" value="1"/>
</dbReference>
<evidence type="ECO:0000313" key="10">
    <source>
        <dbReference type="EMBL" id="CAH1735089.1"/>
    </source>
</evidence>
<feature type="region of interest" description="Disordered" evidence="7">
    <location>
        <begin position="406"/>
        <end position="538"/>
    </location>
</feature>
<feature type="compositionally biased region" description="Basic and acidic residues" evidence="7">
    <location>
        <begin position="139"/>
        <end position="151"/>
    </location>
</feature>
<keyword evidence="11" id="KW-1185">Reference proteome</keyword>
<dbReference type="InterPro" id="IPR010982">
    <property type="entry name" value="Lambda_DNA-bd_dom_sf"/>
</dbReference>
<dbReference type="GO" id="GO:0005634">
    <property type="term" value="C:nucleus"/>
    <property type="evidence" value="ECO:0007669"/>
    <property type="project" value="UniProtKB-SubCell"/>
</dbReference>
<dbReference type="InterPro" id="IPR009057">
    <property type="entry name" value="Homeodomain-like_sf"/>
</dbReference>
<keyword evidence="4 5" id="KW-0539">Nucleus</keyword>
<dbReference type="EMBL" id="OU895880">
    <property type="protein sequence ID" value="CAH1735089.1"/>
    <property type="molecule type" value="Genomic_DNA"/>
</dbReference>
<dbReference type="GO" id="GO:0045944">
    <property type="term" value="P:positive regulation of transcription by RNA polymerase II"/>
    <property type="evidence" value="ECO:0007669"/>
    <property type="project" value="UniProtKB-ARBA"/>
</dbReference>
<proteinExistence type="predicted"/>
<protein>
    <recommendedName>
        <fullName evidence="12">POU domain protein</fullName>
    </recommendedName>
</protein>
<feature type="region of interest" description="Disordered" evidence="7">
    <location>
        <begin position="1"/>
        <end position="22"/>
    </location>
</feature>
<feature type="domain" description="POU-specific" evidence="9">
    <location>
        <begin position="644"/>
        <end position="737"/>
    </location>
</feature>
<dbReference type="PROSITE" id="PS51179">
    <property type="entry name" value="POU_3"/>
    <property type="match status" value="1"/>
</dbReference>
<dbReference type="PANTHER" id="PTHR11636:SF5">
    <property type="entry name" value="POU DOMAIN MOTIF 3, ISOFORM F"/>
    <property type="match status" value="1"/>
</dbReference>
<dbReference type="SUPFAM" id="SSF47413">
    <property type="entry name" value="lambda repressor-like DNA-binding domains"/>
    <property type="match status" value="1"/>
</dbReference>
<dbReference type="Pfam" id="PF00046">
    <property type="entry name" value="Homeodomain"/>
    <property type="match status" value="1"/>
</dbReference>
<evidence type="ECO:0000256" key="1">
    <source>
        <dbReference type="ARBA" id="ARBA00004123"/>
    </source>
</evidence>
<reference evidence="10" key="2">
    <citation type="submission" date="2022-10" db="EMBL/GenBank/DDBJ databases">
        <authorList>
            <consortium name="ENA_rothamsted_submissions"/>
            <consortium name="culmorum"/>
            <person name="King R."/>
        </authorList>
    </citation>
    <scope>NUCLEOTIDE SEQUENCE</scope>
</reference>
<dbReference type="InterPro" id="IPR050255">
    <property type="entry name" value="POU_domain_TF"/>
</dbReference>
<reference evidence="10" key="1">
    <citation type="submission" date="2022-01" db="EMBL/GenBank/DDBJ databases">
        <authorList>
            <person name="King R."/>
        </authorList>
    </citation>
    <scope>NUCLEOTIDE SEQUENCE</scope>
</reference>
<dbReference type="Gene3D" id="1.10.260.40">
    <property type="entry name" value="lambda repressor-like DNA-binding domains"/>
    <property type="match status" value="1"/>
</dbReference>
<dbReference type="CDD" id="cd00086">
    <property type="entry name" value="homeodomain"/>
    <property type="match status" value="1"/>
</dbReference>
<sequence length="827" mass="91149">MESVDVKDTETNINNNNNNNTDGKSIIDTINNNINCLIERLQSESEIGKIVECDESSLPSPKAMLETIMPCEKLCNNFRHIADDLSSESDVIKTQIKSEPNNEPKVVNSFDDEFNHEQYPLNLKALRFNMSTGQQKDNLNSDKMDQFKESDEYGPCDSPKAKKIFINMLDQMHSPSTTTKQHKMKSSEGKAMNISSPSSYNSSSPSSTSSLSSTSNVQHQKNAISGQALNGSMQEMLNLPNFSHLQQMPQLSTGLTQLQHRSTPLGLSGMNPGSPLMSGGVLLGLGLPQSPQLPQLILTSGQLVQGIQGAQVLVPTPQGITSQTILTIPVSQQLPTSLTIDQLLQALSNVSHKQQQVEQTTNTNHVLSNVPNLSPNPILLNSHLLASGAQQLLSIQPQLMAFQQQQQQQQQQAQHHNEFYRKSQSHIQEGPESPSMHSRKDQMSMNQFKMRNREMSKRLSRMSRPLNGHGDLMTHHSSGSAGGSTSPNVGVTRVPTTNGETRASPSKPITTETSSHHSPSHTKTFQPPPSISPTPPQQQKLEFRAMRELLADDRRGEFPMDHSHSQSAEETSKKNSGHHSSERSGEKSNRGSPYAGSSQQQDNQPIQIPSSPVNLSNDSNSGDEHFGDGAQNDSSSAAQRESLPDGIDLDEINEFAQAFKLQRLSLGLTQTQVGQALSVTEGPAYSQSAICSALAARMYAAVQLSSQQQQMFEKLDITPKSAQKIKPVLEQWMKEAKGSRFKMGENPLTEFMGVETSKKRKRRTSFTPHALEILNSSFERNTHPSGTDITSLAQALGYEREVIRIWFCNKRQALKNTVRMMSKGMPN</sequence>
<feature type="compositionally biased region" description="Basic and acidic residues" evidence="7">
    <location>
        <begin position="579"/>
        <end position="589"/>
    </location>
</feature>
<dbReference type="GO" id="GO:0000981">
    <property type="term" value="F:DNA-binding transcription factor activity, RNA polymerase II-specific"/>
    <property type="evidence" value="ECO:0007669"/>
    <property type="project" value="TreeGrafter"/>
</dbReference>
<dbReference type="PROSITE" id="PS00035">
    <property type="entry name" value="POU_1"/>
    <property type="match status" value="1"/>
</dbReference>
<dbReference type="InterPro" id="IPR013847">
    <property type="entry name" value="POU"/>
</dbReference>
<evidence type="ECO:0000256" key="5">
    <source>
        <dbReference type="PROSITE-ProRule" id="PRU00108"/>
    </source>
</evidence>
<feature type="compositionally biased region" description="Polar residues" evidence="7">
    <location>
        <begin position="595"/>
        <end position="620"/>
    </location>
</feature>
<evidence type="ECO:0000256" key="4">
    <source>
        <dbReference type="ARBA" id="ARBA00023242"/>
    </source>
</evidence>
<evidence type="ECO:0000256" key="7">
    <source>
        <dbReference type="SAM" id="MobiDB-lite"/>
    </source>
</evidence>
<feature type="DNA-binding region" description="Homeobox" evidence="5">
    <location>
        <begin position="759"/>
        <end position="818"/>
    </location>
</feature>
<dbReference type="PROSITE" id="PS50071">
    <property type="entry name" value="HOMEOBOX_2"/>
    <property type="match status" value="1"/>
</dbReference>
<feature type="region of interest" description="Disordered" evidence="7">
    <location>
        <begin position="557"/>
        <end position="642"/>
    </location>
</feature>
<keyword evidence="2 5" id="KW-0238">DNA-binding</keyword>
<feature type="domain" description="Homeobox" evidence="8">
    <location>
        <begin position="757"/>
        <end position="817"/>
    </location>
</feature>
<name>A0A9P0NL68_9DIPT</name>
<dbReference type="AlphaFoldDB" id="A0A9P0NL68"/>
<dbReference type="PRINTS" id="PR00028">
    <property type="entry name" value="POUDOMAIN"/>
</dbReference>
<feature type="compositionally biased region" description="Pro residues" evidence="7">
    <location>
        <begin position="526"/>
        <end position="536"/>
    </location>
</feature>
<comment type="subcellular location">
    <subcellularLocation>
        <location evidence="1 5 6">Nucleus</location>
    </subcellularLocation>
</comment>
<feature type="compositionally biased region" description="Basic and acidic residues" evidence="7">
    <location>
        <begin position="1"/>
        <end position="10"/>
    </location>
</feature>
<keyword evidence="3 5" id="KW-0371">Homeobox</keyword>
<evidence type="ECO:0000256" key="3">
    <source>
        <dbReference type="ARBA" id="ARBA00023155"/>
    </source>
</evidence>
<gene>
    <name evidence="10" type="ORF">CHIRRI_LOCUS14371</name>
</gene>
<evidence type="ECO:0008006" key="12">
    <source>
        <dbReference type="Google" id="ProtNLM"/>
    </source>
</evidence>
<feature type="region of interest" description="Disordered" evidence="7">
    <location>
        <begin position="134"/>
        <end position="158"/>
    </location>
</feature>
<dbReference type="InterPro" id="IPR001356">
    <property type="entry name" value="HD"/>
</dbReference>
<evidence type="ECO:0000259" key="9">
    <source>
        <dbReference type="PROSITE" id="PS51179"/>
    </source>
</evidence>
<dbReference type="Pfam" id="PF00157">
    <property type="entry name" value="Pou"/>
    <property type="match status" value="2"/>
</dbReference>
<dbReference type="PANTHER" id="PTHR11636">
    <property type="entry name" value="POU DOMAIN"/>
    <property type="match status" value="1"/>
</dbReference>
<evidence type="ECO:0000256" key="6">
    <source>
        <dbReference type="RuleBase" id="RU000682"/>
    </source>
</evidence>
<organism evidence="10 11">
    <name type="scientific">Chironomus riparius</name>
    <dbReference type="NCBI Taxonomy" id="315576"/>
    <lineage>
        <taxon>Eukaryota</taxon>
        <taxon>Metazoa</taxon>
        <taxon>Ecdysozoa</taxon>
        <taxon>Arthropoda</taxon>
        <taxon>Hexapoda</taxon>
        <taxon>Insecta</taxon>
        <taxon>Pterygota</taxon>
        <taxon>Neoptera</taxon>
        <taxon>Endopterygota</taxon>
        <taxon>Diptera</taxon>
        <taxon>Nematocera</taxon>
        <taxon>Chironomoidea</taxon>
        <taxon>Chironomidae</taxon>
        <taxon>Chironominae</taxon>
        <taxon>Chironomus</taxon>
    </lineage>
</organism>
<dbReference type="Gene3D" id="1.10.10.60">
    <property type="entry name" value="Homeodomain-like"/>
    <property type="match status" value="1"/>
</dbReference>
<feature type="region of interest" description="Disordered" evidence="7">
    <location>
        <begin position="172"/>
        <end position="219"/>
    </location>
</feature>
<dbReference type="InterPro" id="IPR000327">
    <property type="entry name" value="POU_dom"/>
</dbReference>
<evidence type="ECO:0000313" key="11">
    <source>
        <dbReference type="Proteomes" id="UP001153620"/>
    </source>
</evidence>
<evidence type="ECO:0000256" key="2">
    <source>
        <dbReference type="ARBA" id="ARBA00023125"/>
    </source>
</evidence>
<dbReference type="GO" id="GO:0000978">
    <property type="term" value="F:RNA polymerase II cis-regulatory region sequence-specific DNA binding"/>
    <property type="evidence" value="ECO:0007669"/>
    <property type="project" value="TreeGrafter"/>
</dbReference>
<dbReference type="SMART" id="SM00389">
    <property type="entry name" value="HOX"/>
    <property type="match status" value="1"/>
</dbReference>
<dbReference type="Proteomes" id="UP001153620">
    <property type="component" value="Chromosome 4"/>
</dbReference>
<feature type="compositionally biased region" description="Low complexity" evidence="7">
    <location>
        <begin position="475"/>
        <end position="486"/>
    </location>
</feature>
<evidence type="ECO:0000259" key="8">
    <source>
        <dbReference type="PROSITE" id="PS50071"/>
    </source>
</evidence>
<feature type="compositionally biased region" description="Polar residues" evidence="7">
    <location>
        <begin position="494"/>
        <end position="509"/>
    </location>
</feature>
<feature type="compositionally biased region" description="Low complexity" evidence="7">
    <location>
        <begin position="195"/>
        <end position="216"/>
    </location>
</feature>
<dbReference type="SUPFAM" id="SSF46689">
    <property type="entry name" value="Homeodomain-like"/>
    <property type="match status" value="1"/>
</dbReference>